<feature type="compositionally biased region" description="Basic residues" evidence="1">
    <location>
        <begin position="133"/>
        <end position="147"/>
    </location>
</feature>
<gene>
    <name evidence="2" type="ORF">THAOC_08841</name>
</gene>
<feature type="compositionally biased region" description="Basic and acidic residues" evidence="1">
    <location>
        <begin position="180"/>
        <end position="189"/>
    </location>
</feature>
<dbReference type="Proteomes" id="UP000266841">
    <property type="component" value="Unassembled WGS sequence"/>
</dbReference>
<protein>
    <submittedName>
        <fullName evidence="2">Uncharacterized protein</fullName>
    </submittedName>
</protein>
<organism evidence="2 3">
    <name type="scientific">Thalassiosira oceanica</name>
    <name type="common">Marine diatom</name>
    <dbReference type="NCBI Taxonomy" id="159749"/>
    <lineage>
        <taxon>Eukaryota</taxon>
        <taxon>Sar</taxon>
        <taxon>Stramenopiles</taxon>
        <taxon>Ochrophyta</taxon>
        <taxon>Bacillariophyta</taxon>
        <taxon>Coscinodiscophyceae</taxon>
        <taxon>Thalassiosirophycidae</taxon>
        <taxon>Thalassiosirales</taxon>
        <taxon>Thalassiosiraceae</taxon>
        <taxon>Thalassiosira</taxon>
    </lineage>
</organism>
<proteinExistence type="predicted"/>
<name>K0STZ2_THAOC</name>
<dbReference type="EMBL" id="AGNL01009449">
    <property type="protein sequence ID" value="EJK69863.1"/>
    <property type="molecule type" value="Genomic_DNA"/>
</dbReference>
<feature type="compositionally biased region" description="Basic and acidic residues" evidence="1">
    <location>
        <begin position="106"/>
        <end position="126"/>
    </location>
</feature>
<sequence length="189" mass="20888">PVVRTGPRGRVRTPRPGPLVPERDPANLYRPPRIVRRGFDGGGQVGLARFRRVLQEDEVENQEPRERRRARRDEEEGDEHTGQPVGAGDAPGGQPGTVVGPPLPVERARRDGDGRGRPREGGDAERAPVPAGPRRRRGRCRGRRRRAGQSEPNREEAAERRRSRGPPCRGGPPGRPTGRRPPDEQPARA</sequence>
<reference evidence="2 3" key="1">
    <citation type="journal article" date="2012" name="Genome Biol.">
        <title>Genome and low-iron response of an oceanic diatom adapted to chronic iron limitation.</title>
        <authorList>
            <person name="Lommer M."/>
            <person name="Specht M."/>
            <person name="Roy A.S."/>
            <person name="Kraemer L."/>
            <person name="Andreson R."/>
            <person name="Gutowska M.A."/>
            <person name="Wolf J."/>
            <person name="Bergner S.V."/>
            <person name="Schilhabel M.B."/>
            <person name="Klostermeier U.C."/>
            <person name="Beiko R.G."/>
            <person name="Rosenstiel P."/>
            <person name="Hippler M."/>
            <person name="Laroche J."/>
        </authorList>
    </citation>
    <scope>NUCLEOTIDE SEQUENCE [LARGE SCALE GENOMIC DNA]</scope>
    <source>
        <strain evidence="2 3">CCMP1005</strain>
    </source>
</reference>
<evidence type="ECO:0000313" key="3">
    <source>
        <dbReference type="Proteomes" id="UP000266841"/>
    </source>
</evidence>
<dbReference type="AlphaFoldDB" id="K0STZ2"/>
<feature type="non-terminal residue" evidence="2">
    <location>
        <position position="1"/>
    </location>
</feature>
<evidence type="ECO:0000313" key="2">
    <source>
        <dbReference type="EMBL" id="EJK69863.1"/>
    </source>
</evidence>
<feature type="compositionally biased region" description="Basic and acidic residues" evidence="1">
    <location>
        <begin position="62"/>
        <end position="74"/>
    </location>
</feature>
<comment type="caution">
    <text evidence="2">The sequence shown here is derived from an EMBL/GenBank/DDBJ whole genome shotgun (WGS) entry which is preliminary data.</text>
</comment>
<keyword evidence="3" id="KW-1185">Reference proteome</keyword>
<accession>K0STZ2</accession>
<feature type="region of interest" description="Disordered" evidence="1">
    <location>
        <begin position="1"/>
        <end position="189"/>
    </location>
</feature>
<evidence type="ECO:0000256" key="1">
    <source>
        <dbReference type="SAM" id="MobiDB-lite"/>
    </source>
</evidence>